<keyword evidence="1" id="KW-0812">Transmembrane</keyword>
<reference evidence="2" key="2">
    <citation type="submission" date="2023-06" db="EMBL/GenBank/DDBJ databases">
        <authorList>
            <consortium name="Lawrence Berkeley National Laboratory"/>
            <person name="Haridas S."/>
            <person name="Hensen N."/>
            <person name="Bonometti L."/>
            <person name="Westerberg I."/>
            <person name="Brannstrom I.O."/>
            <person name="Guillou S."/>
            <person name="Cros-Aarteil S."/>
            <person name="Calhoun S."/>
            <person name="Kuo A."/>
            <person name="Mondo S."/>
            <person name="Pangilinan J."/>
            <person name="Riley R."/>
            <person name="Labutti K."/>
            <person name="Andreopoulos B."/>
            <person name="Lipzen A."/>
            <person name="Chen C."/>
            <person name="Yanf M."/>
            <person name="Daum C."/>
            <person name="Ng V."/>
            <person name="Clum A."/>
            <person name="Steindorff A."/>
            <person name="Ohm R."/>
            <person name="Martin F."/>
            <person name="Silar P."/>
            <person name="Natvig D."/>
            <person name="Lalanne C."/>
            <person name="Gautier V."/>
            <person name="Ament-Velasquez S.L."/>
            <person name="Kruys A."/>
            <person name="Hutchinson M.I."/>
            <person name="Powell A.J."/>
            <person name="Barry K."/>
            <person name="Miller A.N."/>
            <person name="Grigoriev I.V."/>
            <person name="Debuchy R."/>
            <person name="Gladieux P."/>
            <person name="Thoren M.H."/>
            <person name="Johannesson H."/>
        </authorList>
    </citation>
    <scope>NUCLEOTIDE SEQUENCE</scope>
    <source>
        <strain evidence="2">CBS 958.72</strain>
    </source>
</reference>
<evidence type="ECO:0000313" key="2">
    <source>
        <dbReference type="EMBL" id="KAK3383089.1"/>
    </source>
</evidence>
<dbReference type="AlphaFoldDB" id="A0AAE0NKD0"/>
<evidence type="ECO:0000256" key="1">
    <source>
        <dbReference type="SAM" id="Phobius"/>
    </source>
</evidence>
<proteinExistence type="predicted"/>
<dbReference type="Proteomes" id="UP001287356">
    <property type="component" value="Unassembled WGS sequence"/>
</dbReference>
<sequence length="147" mass="15308">MARAVLLVLVGALGGVLLVRVLLLRVLLLLWVLLVVGGWLLGAGIERRLGDISVAVGQIAVDRRRRGVLGTEGAAPADFLGGRGGKEAAQAEAALLARDVDKRRRCRRRGRGARVSARPKRGIRRHVGGSAAGVGLGLGGVSGDGEW</sequence>
<evidence type="ECO:0000313" key="3">
    <source>
        <dbReference type="Proteomes" id="UP001287356"/>
    </source>
</evidence>
<keyword evidence="1" id="KW-0472">Membrane</keyword>
<feature type="transmembrane region" description="Helical" evidence="1">
    <location>
        <begin position="28"/>
        <end position="45"/>
    </location>
</feature>
<gene>
    <name evidence="2" type="ORF">B0T24DRAFT_603638</name>
</gene>
<keyword evidence="3" id="KW-1185">Reference proteome</keyword>
<dbReference type="EMBL" id="JAULSN010000001">
    <property type="protein sequence ID" value="KAK3383089.1"/>
    <property type="molecule type" value="Genomic_DNA"/>
</dbReference>
<accession>A0AAE0NKD0</accession>
<comment type="caution">
    <text evidence="2">The sequence shown here is derived from an EMBL/GenBank/DDBJ whole genome shotgun (WGS) entry which is preliminary data.</text>
</comment>
<organism evidence="2 3">
    <name type="scientific">Lasiosphaeria ovina</name>
    <dbReference type="NCBI Taxonomy" id="92902"/>
    <lineage>
        <taxon>Eukaryota</taxon>
        <taxon>Fungi</taxon>
        <taxon>Dikarya</taxon>
        <taxon>Ascomycota</taxon>
        <taxon>Pezizomycotina</taxon>
        <taxon>Sordariomycetes</taxon>
        <taxon>Sordariomycetidae</taxon>
        <taxon>Sordariales</taxon>
        <taxon>Lasiosphaeriaceae</taxon>
        <taxon>Lasiosphaeria</taxon>
    </lineage>
</organism>
<name>A0AAE0NKD0_9PEZI</name>
<keyword evidence="1" id="KW-1133">Transmembrane helix</keyword>
<reference evidence="2" key="1">
    <citation type="journal article" date="2023" name="Mol. Phylogenet. Evol.">
        <title>Genome-scale phylogeny and comparative genomics of the fungal order Sordariales.</title>
        <authorList>
            <person name="Hensen N."/>
            <person name="Bonometti L."/>
            <person name="Westerberg I."/>
            <person name="Brannstrom I.O."/>
            <person name="Guillou S."/>
            <person name="Cros-Aarteil S."/>
            <person name="Calhoun S."/>
            <person name="Haridas S."/>
            <person name="Kuo A."/>
            <person name="Mondo S."/>
            <person name="Pangilinan J."/>
            <person name="Riley R."/>
            <person name="LaButti K."/>
            <person name="Andreopoulos B."/>
            <person name="Lipzen A."/>
            <person name="Chen C."/>
            <person name="Yan M."/>
            <person name="Daum C."/>
            <person name="Ng V."/>
            <person name="Clum A."/>
            <person name="Steindorff A."/>
            <person name="Ohm R.A."/>
            <person name="Martin F."/>
            <person name="Silar P."/>
            <person name="Natvig D.O."/>
            <person name="Lalanne C."/>
            <person name="Gautier V."/>
            <person name="Ament-Velasquez S.L."/>
            <person name="Kruys A."/>
            <person name="Hutchinson M.I."/>
            <person name="Powell A.J."/>
            <person name="Barry K."/>
            <person name="Miller A.N."/>
            <person name="Grigoriev I.V."/>
            <person name="Debuchy R."/>
            <person name="Gladieux P."/>
            <person name="Hiltunen Thoren M."/>
            <person name="Johannesson H."/>
        </authorList>
    </citation>
    <scope>NUCLEOTIDE SEQUENCE</scope>
    <source>
        <strain evidence="2">CBS 958.72</strain>
    </source>
</reference>
<protein>
    <submittedName>
        <fullName evidence="2">Uncharacterized protein</fullName>
    </submittedName>
</protein>